<dbReference type="InterPro" id="IPR003833">
    <property type="entry name" value="CT_C_D"/>
</dbReference>
<dbReference type="EMBL" id="UINC01063340">
    <property type="protein sequence ID" value="SVB90876.1"/>
    <property type="molecule type" value="Genomic_DNA"/>
</dbReference>
<keyword evidence="1" id="KW-0547">Nucleotide-binding</keyword>
<sequence>MLKHINQISEQAFLLDFGSTIDIKTNSFVISFANHILNHIKENYKLGIKNCVPSYNKILIQFDPDSQKKEKILDYLYSIKLKEIKSNDDSNKIIEIPICYEEEYSLDLIDISNQTNLTKEKIINIHLNTNFHVYMIGFMPGLPFMGDIDDSLSVPRKLSPRVNVPKGSVGIVDNLCVIYPNNSPGGWNIIGSTPLNLFLKNNIEPTVLKPGNQVKFKSISKNEFDLISKLHAK</sequence>
<dbReference type="SMART" id="SM00796">
    <property type="entry name" value="AHS1"/>
    <property type="match status" value="1"/>
</dbReference>
<accession>A0A382HU33</accession>
<name>A0A382HU33_9ZZZZ</name>
<dbReference type="AlphaFoldDB" id="A0A382HU33"/>
<proteinExistence type="predicted"/>
<dbReference type="SUPFAM" id="SSF50891">
    <property type="entry name" value="Cyclophilin-like"/>
    <property type="match status" value="1"/>
</dbReference>
<evidence type="ECO:0000256" key="2">
    <source>
        <dbReference type="ARBA" id="ARBA00022801"/>
    </source>
</evidence>
<dbReference type="SUPFAM" id="SSF160467">
    <property type="entry name" value="PH0987 N-terminal domain-like"/>
    <property type="match status" value="1"/>
</dbReference>
<evidence type="ECO:0000256" key="3">
    <source>
        <dbReference type="ARBA" id="ARBA00022840"/>
    </source>
</evidence>
<protein>
    <recommendedName>
        <fullName evidence="4">Carboxyltransferase domain-containing protein</fullName>
    </recommendedName>
</protein>
<keyword evidence="2" id="KW-0378">Hydrolase</keyword>
<evidence type="ECO:0000256" key="1">
    <source>
        <dbReference type="ARBA" id="ARBA00022741"/>
    </source>
</evidence>
<dbReference type="Pfam" id="PF02682">
    <property type="entry name" value="CT_C_D"/>
    <property type="match status" value="1"/>
</dbReference>
<dbReference type="InterPro" id="IPR010016">
    <property type="entry name" value="PxpB"/>
</dbReference>
<feature type="domain" description="Carboxyltransferase" evidence="4">
    <location>
        <begin position="3"/>
        <end position="208"/>
    </location>
</feature>
<dbReference type="InterPro" id="IPR029000">
    <property type="entry name" value="Cyclophilin-like_dom_sf"/>
</dbReference>
<keyword evidence="3" id="KW-0067">ATP-binding</keyword>
<dbReference type="Gene3D" id="2.40.100.10">
    <property type="entry name" value="Cyclophilin-like"/>
    <property type="match status" value="1"/>
</dbReference>
<reference evidence="5" key="1">
    <citation type="submission" date="2018-05" db="EMBL/GenBank/DDBJ databases">
        <authorList>
            <person name="Lanie J.A."/>
            <person name="Ng W.-L."/>
            <person name="Kazmierczak K.M."/>
            <person name="Andrzejewski T.M."/>
            <person name="Davidsen T.M."/>
            <person name="Wayne K.J."/>
            <person name="Tettelin H."/>
            <person name="Glass J.I."/>
            <person name="Rusch D."/>
            <person name="Podicherti R."/>
            <person name="Tsui H.-C.T."/>
            <person name="Winkler M.E."/>
        </authorList>
    </citation>
    <scope>NUCLEOTIDE SEQUENCE</scope>
</reference>
<dbReference type="GO" id="GO:0016787">
    <property type="term" value="F:hydrolase activity"/>
    <property type="evidence" value="ECO:0007669"/>
    <property type="project" value="UniProtKB-KW"/>
</dbReference>
<dbReference type="NCBIfam" id="TIGR00370">
    <property type="entry name" value="5-oxoprolinase subunit PxpB"/>
    <property type="match status" value="1"/>
</dbReference>
<organism evidence="5">
    <name type="scientific">marine metagenome</name>
    <dbReference type="NCBI Taxonomy" id="408172"/>
    <lineage>
        <taxon>unclassified sequences</taxon>
        <taxon>metagenomes</taxon>
        <taxon>ecological metagenomes</taxon>
    </lineage>
</organism>
<dbReference type="Gene3D" id="3.30.1360.40">
    <property type="match status" value="1"/>
</dbReference>
<dbReference type="PANTHER" id="PTHR34698:SF2">
    <property type="entry name" value="5-OXOPROLINASE SUBUNIT B"/>
    <property type="match status" value="1"/>
</dbReference>
<evidence type="ECO:0000259" key="4">
    <source>
        <dbReference type="SMART" id="SM00796"/>
    </source>
</evidence>
<dbReference type="PANTHER" id="PTHR34698">
    <property type="entry name" value="5-OXOPROLINASE SUBUNIT B"/>
    <property type="match status" value="1"/>
</dbReference>
<gene>
    <name evidence="5" type="ORF">METZ01_LOCUS243730</name>
</gene>
<evidence type="ECO:0000313" key="5">
    <source>
        <dbReference type="EMBL" id="SVB90876.1"/>
    </source>
</evidence>
<dbReference type="GO" id="GO:0005524">
    <property type="term" value="F:ATP binding"/>
    <property type="evidence" value="ECO:0007669"/>
    <property type="project" value="UniProtKB-KW"/>
</dbReference>